<reference evidence="1 2" key="1">
    <citation type="submission" date="2020-04" db="EMBL/GenBank/DDBJ databases">
        <title>MicrobeNet Type strains.</title>
        <authorList>
            <person name="Nicholson A.C."/>
        </authorList>
    </citation>
    <scope>NUCLEOTIDE SEQUENCE [LARGE SCALE GENOMIC DNA]</scope>
    <source>
        <strain evidence="1 2">DSM 44445</strain>
    </source>
</reference>
<proteinExistence type="predicted"/>
<sequence>MLTHTERVQAIGTFELRIQLADDDATIYGPAPSITNAGDSTDTAWLEDELTELEAELTPRRSHT</sequence>
<protein>
    <submittedName>
        <fullName evidence="1">Uncharacterized protein</fullName>
    </submittedName>
</protein>
<evidence type="ECO:0000313" key="1">
    <source>
        <dbReference type="EMBL" id="NKY89740.1"/>
    </source>
</evidence>
<dbReference type="RefSeq" id="WP_040719210.1">
    <property type="nucleotide sequence ID" value="NZ_CAWPHS010000055.1"/>
</dbReference>
<dbReference type="Proteomes" id="UP000523447">
    <property type="component" value="Unassembled WGS sequence"/>
</dbReference>
<evidence type="ECO:0000313" key="2">
    <source>
        <dbReference type="Proteomes" id="UP000523447"/>
    </source>
</evidence>
<dbReference type="AlphaFoldDB" id="A0A7X6M5I5"/>
<dbReference type="EMBL" id="JAAXPE010000059">
    <property type="protein sequence ID" value="NKY89740.1"/>
    <property type="molecule type" value="Genomic_DNA"/>
</dbReference>
<name>A0A7X6M5I5_9NOCA</name>
<keyword evidence="2" id="KW-1185">Reference proteome</keyword>
<accession>A0A7X6M5I5</accession>
<organism evidence="1 2">
    <name type="scientific">Nocardia veterana</name>
    <dbReference type="NCBI Taxonomy" id="132249"/>
    <lineage>
        <taxon>Bacteria</taxon>
        <taxon>Bacillati</taxon>
        <taxon>Actinomycetota</taxon>
        <taxon>Actinomycetes</taxon>
        <taxon>Mycobacteriales</taxon>
        <taxon>Nocardiaceae</taxon>
        <taxon>Nocardia</taxon>
    </lineage>
</organism>
<comment type="caution">
    <text evidence="1">The sequence shown here is derived from an EMBL/GenBank/DDBJ whole genome shotgun (WGS) entry which is preliminary data.</text>
</comment>
<gene>
    <name evidence="1" type="ORF">HGA07_29640</name>
</gene>